<reference evidence="2" key="1">
    <citation type="journal article" date="2019" name="Int. J. Syst. Evol. Microbiol.">
        <title>The Global Catalogue of Microorganisms (GCM) 10K type strain sequencing project: providing services to taxonomists for standard genome sequencing and annotation.</title>
        <authorList>
            <consortium name="The Broad Institute Genomics Platform"/>
            <consortium name="The Broad Institute Genome Sequencing Center for Infectious Disease"/>
            <person name="Wu L."/>
            <person name="Ma J."/>
        </authorList>
    </citation>
    <scope>NUCLEOTIDE SEQUENCE [LARGE SCALE GENOMIC DNA]</scope>
    <source>
        <strain evidence="2">JCM 17633</strain>
    </source>
</reference>
<dbReference type="RefSeq" id="WP_344714313.1">
    <property type="nucleotide sequence ID" value="NZ_BAABCB010000018.1"/>
</dbReference>
<proteinExistence type="predicted"/>
<evidence type="ECO:0008006" key="3">
    <source>
        <dbReference type="Google" id="ProtNLM"/>
    </source>
</evidence>
<name>A0ABP8CV71_9FLAO</name>
<comment type="caution">
    <text evidence="1">The sequence shown here is derived from an EMBL/GenBank/DDBJ whole genome shotgun (WGS) entry which is preliminary data.</text>
</comment>
<accession>A0ABP8CV71</accession>
<sequence>MQKIIDIGFCTLKFYKNYMITTINEGVHVDKEQNEALIKIAENYYSNQPFVYISHRVNSYSVNPNVYPRTSKTKNLAGLAVVTHDYKAKRNAQIEKLFLHKPFEIFATLTEAFNWADELISNS</sequence>
<keyword evidence="2" id="KW-1185">Reference proteome</keyword>
<gene>
    <name evidence="1" type="ORF">GCM10022292_19780</name>
</gene>
<protein>
    <recommendedName>
        <fullName evidence="3">STAS/SEC14 domain-containing protein</fullName>
    </recommendedName>
</protein>
<evidence type="ECO:0000313" key="1">
    <source>
        <dbReference type="EMBL" id="GAA4243786.1"/>
    </source>
</evidence>
<evidence type="ECO:0000313" key="2">
    <source>
        <dbReference type="Proteomes" id="UP001501682"/>
    </source>
</evidence>
<dbReference type="EMBL" id="BAABCB010000018">
    <property type="protein sequence ID" value="GAA4243786.1"/>
    <property type="molecule type" value="Genomic_DNA"/>
</dbReference>
<organism evidence="1 2">
    <name type="scientific">Winogradskyella damuponensis</name>
    <dbReference type="NCBI Taxonomy" id="943939"/>
    <lineage>
        <taxon>Bacteria</taxon>
        <taxon>Pseudomonadati</taxon>
        <taxon>Bacteroidota</taxon>
        <taxon>Flavobacteriia</taxon>
        <taxon>Flavobacteriales</taxon>
        <taxon>Flavobacteriaceae</taxon>
        <taxon>Winogradskyella</taxon>
    </lineage>
</organism>
<dbReference type="Proteomes" id="UP001501682">
    <property type="component" value="Unassembled WGS sequence"/>
</dbReference>